<dbReference type="Gene3D" id="2.60.40.10">
    <property type="entry name" value="Immunoglobulins"/>
    <property type="match status" value="6"/>
</dbReference>
<dbReference type="InterPro" id="IPR037160">
    <property type="entry name" value="DNA_Pol_thumb_sf"/>
</dbReference>
<proteinExistence type="predicted"/>
<dbReference type="Gene3D" id="3.30.210.10">
    <property type="entry name" value="DNA polymerase, thumb domain"/>
    <property type="match status" value="1"/>
</dbReference>
<accession>A0A1T4MDF5</accession>
<protein>
    <recommendedName>
        <fullName evidence="2">MBG domain-containing protein</fullName>
    </recommendedName>
</protein>
<dbReference type="Proteomes" id="UP000190888">
    <property type="component" value="Unassembled WGS sequence"/>
</dbReference>
<evidence type="ECO:0000313" key="4">
    <source>
        <dbReference type="Proteomes" id="UP000190888"/>
    </source>
</evidence>
<organism evidence="3 4">
    <name type="scientific">Sediminibacterium ginsengisoli</name>
    <dbReference type="NCBI Taxonomy" id="413434"/>
    <lineage>
        <taxon>Bacteria</taxon>
        <taxon>Pseudomonadati</taxon>
        <taxon>Bacteroidota</taxon>
        <taxon>Chitinophagia</taxon>
        <taxon>Chitinophagales</taxon>
        <taxon>Chitinophagaceae</taxon>
        <taxon>Sediminibacterium</taxon>
    </lineage>
</organism>
<dbReference type="Gene3D" id="3.30.160.710">
    <property type="match status" value="1"/>
</dbReference>
<reference evidence="3 4" key="1">
    <citation type="submission" date="2017-02" db="EMBL/GenBank/DDBJ databases">
        <authorList>
            <person name="Peterson S.W."/>
        </authorList>
    </citation>
    <scope>NUCLEOTIDE SEQUENCE [LARGE SCALE GENOMIC DNA]</scope>
    <source>
        <strain evidence="3 4">DSM 22335</strain>
    </source>
</reference>
<dbReference type="Gene3D" id="2.60.40.2700">
    <property type="match status" value="1"/>
</dbReference>
<evidence type="ECO:0000313" key="3">
    <source>
        <dbReference type="EMBL" id="SJZ64887.1"/>
    </source>
</evidence>
<feature type="non-terminal residue" evidence="3">
    <location>
        <position position="3033"/>
    </location>
</feature>
<dbReference type="EMBL" id="FUWH01000003">
    <property type="protein sequence ID" value="SJZ64887.1"/>
    <property type="molecule type" value="Genomic_DNA"/>
</dbReference>
<gene>
    <name evidence="3" type="ORF">SAMN04488132_103325</name>
</gene>
<evidence type="ECO:0000256" key="1">
    <source>
        <dbReference type="SAM" id="SignalP"/>
    </source>
</evidence>
<feature type="signal peptide" evidence="1">
    <location>
        <begin position="1"/>
        <end position="26"/>
    </location>
</feature>
<dbReference type="InterPro" id="IPR041286">
    <property type="entry name" value="MBG_2"/>
</dbReference>
<name>A0A1T4MDF5_9BACT</name>
<feature type="chain" id="PRO_5012797994" description="MBG domain-containing protein" evidence="1">
    <location>
        <begin position="27"/>
        <end position="3033"/>
    </location>
</feature>
<dbReference type="STRING" id="413434.SAMN04488132_103325"/>
<dbReference type="Pfam" id="PF22352">
    <property type="entry name" value="K319L-like_PKD"/>
    <property type="match status" value="2"/>
</dbReference>
<dbReference type="Pfam" id="PF18676">
    <property type="entry name" value="MBG_2"/>
    <property type="match status" value="2"/>
</dbReference>
<keyword evidence="4" id="KW-1185">Reference proteome</keyword>
<feature type="domain" description="MBG" evidence="2">
    <location>
        <begin position="2093"/>
        <end position="2175"/>
    </location>
</feature>
<evidence type="ECO:0000259" key="2">
    <source>
        <dbReference type="Pfam" id="PF18676"/>
    </source>
</evidence>
<keyword evidence="1" id="KW-0732">Signal</keyword>
<dbReference type="RefSeq" id="WP_078830802.1">
    <property type="nucleotide sequence ID" value="NZ_FUWH01000003.1"/>
</dbReference>
<sequence length="3033" mass="307165">MKRHLLLFRACFVLLILSAFTFNASAQNCTVNAGIDGAVCPGDAFILKGKTNGNTVLSGGVPAVWTQVGGPAVTIGTAVITTNGDGSKNVNAPVTGYAPGNTYKFRLSSQCSDGSLIYQEVEYSTKAANLANAGANLLVCPGTSAPLAANTLVAGESGTWSIVGSTNGISINNPSSPTTTLSVPSNQSGVTTLRWTLSNTNGCISTSDITVSNGGGVTPVTAGSNQTLNDCYNLTQATQLNGSYAGDNTRGQQGTWELVSGPSGVTFDNKNVNNTWVRGLVEGTYILRWNVSGPCANGTPTVQITVPAPKKGITTVGNSVQTFCDTRTTAILNGPVPGITGESVSWVRLSGTGTVDNPASPTTTVSGLTAGSTSTFRYTVTSTSGCSSSGVYTVNYVSAPTISLTAPTTSPITLNCGDNTTSIPFTYTGGDQTQWMLVSAPAGASIISVAGTGFNNVSGNSLSLIGLNKIGTYIIRLKRTTNNGAGGCADAFMDVAVIVSQQPTPSNAGTKQFLACNVTETDLAGNDAVNGTGKWSIVSQPLGSPAVTVNNVTNPTTHISNLVNGAYTFRWIITGNDGCDNKQSDVTVLVASTTPTQANAGANLSVCNATPITLNGNEPVLNETGTWTSTPAVMFSDPHDPKAVISGLAASAVYQLTWTITNACGTTSHTVTYTSTATAGPKQSVASADAAACLATGTTVNLTGNAPGSGEVGTWTQVGTTPAVVSFTSTTPGDGKTTVNGMSAEGTYKFKWSLEKNSPGCVASEAIVSVTKSAATTVATASAASTSVCGTSTSLTGSTPAATETGTWTQLEGPGGAVITSPNSPNTTITGLSAGRFTFRWTIANGVCASTYADVKINVALPPTPALIGGVTNATAAICDADAATTYTLTGNDVSAGGSGLWTIVSGPNNPTFSSFSAYNAVLSNLVAGTYQLKWTSSSGFICPVSEATLALTVQQKAIVQNATATFCATPSVELRGSEGSTGVWTQTGGPISTITAISGSTNAALATTATPGTYVFTYSVTGTGACAGTTTATKTVTISGTPSAATITKVNSVTLANNQYNYCMGAASTFSVPLEVASITTGTGSWTILSKPAAYSGSITGSGTNFSLPNAVPGSYLLAWNVSNGACGTNQDIVRVILEHDPTVANAGSNQNNACNSTVVMAGNTPVYGVGVWSKVSGDASAVIDQPNNPATKILNAAPGTYVFRWTITTGCSSSTSDVTIQVSSTPPNTANAGTAQELCNVTTVNLSGNATTGAETGLWTRLSGPNTPTITSNTSNNTSVTGMVPGTYVFQWQLNNGTCVSTSTVQVKINAAPSTADAGSSQTVCLYSPLTLAATAPASGTGTWSVITKPGTQNPVFSNLNANNATVNGLEVGTYVFRWTVANGNCTPAGNYSDVTVTVNPPVTASSTGAQQVVCVGSTVTLAGNQPSVGTGAWTVNPAGPVITNAALYNTTVTGLNTRGTYLFTWTITGACGTSASTTQVIVQDAPGNNSFVAPSDICYNTTATFTGSDPTGGDGTNYTYKWQQSTNNVTYTDIASSNTKSYTTGQLTSSTWFRRVVTSGVCGVASTSAPLMVNVLADITGNTLTYGGTTSFCTTGDPSNITGSTSLAGGGGGPYTYQWQRSTDGTTFTDIVGANSADYDPVTETAGGSILNVYYRRIATSASNCTIASNVIQVTVLPTLVNTITTTTLVFCSPVASGTNTLGQTATSGGTGTYTYNWQVSTDGGGSWNDASGTRNGITYQLPAITNGTATPVTYQFRRQVTSGSCTSNSAARSVTVNPAIGNNTITAPTNPVCYGTAPGAFTQTTPDGGDGVYTYIWQRATNASFSAGLTQVGTSQAFTETSTTLAAGTYYYRRTVSTTGTGCSNTSASVTVVVQPAIVNTINGTQLLCHNTTPTTITNGSVSGGAGAGTYNYLWQVNIDGAGWNDAPGTNNTQTYSPPALTTGATNTTVYSYRRLVTSGACATSTSAVVTKTVRPYATLSNVTTSSGEVEVTAVTYGQSVSITPVASSVVSPVFTFWKESTKNTQVTAGGNISISGNTLTETQLAAGVYSTPGGGDFPTRYYVSVSGTNYCDNLTAVPVKITVNKATLTVTADAKTKVYGNTNPSLTATITGYQYSETFATAGVTGTAPTISTTAVDNSPVSPPTYPITLSGGAYTAANYNFNYVNNSLTVTPRVITVKANNYSKPYGTTQTFTSDGTAVGITVGTLATGNTITAAVVTSATGAPATATVAGSPYTTTITNGSVVIRDGSNVDVTSNYTINRATGTLTITKVPLTYRAISLSKQYGSTVSFLTNGTAVTLESGTLVTNQVLTAATVTSPGQAANASVAGSPYNTTITSGSIVIKDANGTGSDVTANYDLTLLTGTITVSAQPITIKANDDTKTYGDVKTFATNGTAVALSAGGPLLSGESITAATVTSTGSVASATVAGSTYPITISSGTVQIFNGATNVTSNYIITLADGALTVNPRAITVTPNFVSKVYGATYTYGTTASAVTVTGSGIASGQTLSAVSITSSGTVNTAPVITSPYYASTIGAGTIVIRDAGNADVTVNYTITRAPGQLQVTKALLTVTAANQSKTYDGAVFPGPYAIASYSGFVNGENENTPGVLGGTVSYGGTSQAAVNASGTPYPIVPSGLTATNYTISYVNGGLTINAKNLTINSSAMTKVYGSTRAYSLADVSIDASTPLASGDVLFSISQASTLGDPAKANVTPLGSPYTVSLSNVVIRNGSAVNVTANYNITLNTGTLAVTPLAINVKANPVSKVYGDVYTIPTNGSNVSTNGTSLVSGQTFTASTVTVANGGNLAPAPVIPTPGPYTLTPTAVTIRDGVTDVTANYDITYQTDVLTVTKRQITVTAKDVTKTYGTLHTFANTASEVTVTGVSSPALATGNTVTALTLTSTGTPANAAASVTPYPIVITNNSVVIRDGGSTDVTANYDITLVNGGLTINKAALTFTAKNATKVYGDTYTFATDGSASTMTGSLVNGNTISVNPVVTATNSGATAAAAVSGTYATQITTNSVTIIDPANS</sequence>
<dbReference type="InterPro" id="IPR013783">
    <property type="entry name" value="Ig-like_fold"/>
</dbReference>
<feature type="domain" description="MBG" evidence="2">
    <location>
        <begin position="2573"/>
        <end position="2656"/>
    </location>
</feature>